<sequence>MDLSRWRIHSIRSVDNFVDENEDAGAALKYAYESLPKPPITSHAPLAAAAAAWPAPDGVDRISSLPDQILRNIVSRLPAQDAVHTGALASRWRGLWRSVPLVFLDAGLIPGCAKNPTWRPPYEDTLGINNAVYAIFKTHPGPFRCVQITCCHLDLNRGNIKRWMRQVANKGVQELAFINRPWPLNLPLPATLFSCTSLTRLHIGAWRFPDVAEFPESAGFPHLKELFLTLITMKDGDLAFLLDKSPVLEVLTIIASQQTDVHLCLVSHSLRCLQLGLSSLGVIAVADAPRVERLLLWMTQRRRTGGNNVSRTKARPGPRHGHGAQGGVRVPSHPARHRRRVVHSGAERRRRPHQPPPRPDPAEHRLPPPRPGRRAHRRARLALAQPLALRPLVFLDAGLIPGGAKNPTWRPGLEETLGITNAVSDALKKHPGPFRCVQITCCYLDMNKEKIKEWMQQVAAKGVQELSFINRPWPLNLPLPATLFSCTSLTRLHIGVWKSPVLEVLTIIASQTDVRLCLISNSLRCLQLGMSTVGDIVVAYAPRLERLLLWKTQRRRTGDNKFSRIKIGKAPNLNMLGYWHPGQHQLQIGDTIIEAGTKVSPSTIIPSVKILALDVHFEICNEVKTVPAFIKCFPNIEALHIKVILVNLACFIWRFALHHCHR</sequence>
<organism evidence="3 4">
    <name type="scientific">Eleusine coracana subsp. coracana</name>
    <dbReference type="NCBI Taxonomy" id="191504"/>
    <lineage>
        <taxon>Eukaryota</taxon>
        <taxon>Viridiplantae</taxon>
        <taxon>Streptophyta</taxon>
        <taxon>Embryophyta</taxon>
        <taxon>Tracheophyta</taxon>
        <taxon>Spermatophyta</taxon>
        <taxon>Magnoliopsida</taxon>
        <taxon>Liliopsida</taxon>
        <taxon>Poales</taxon>
        <taxon>Poaceae</taxon>
        <taxon>PACMAD clade</taxon>
        <taxon>Chloridoideae</taxon>
        <taxon>Cynodonteae</taxon>
        <taxon>Eleusininae</taxon>
        <taxon>Eleusine</taxon>
    </lineage>
</organism>
<reference evidence="3" key="2">
    <citation type="submission" date="2021-12" db="EMBL/GenBank/DDBJ databases">
        <title>Resequencing data analysis of finger millet.</title>
        <authorList>
            <person name="Hatakeyama M."/>
            <person name="Aluri S."/>
            <person name="Balachadran M.T."/>
            <person name="Sivarajan S.R."/>
            <person name="Poveda L."/>
            <person name="Shimizu-Inatsugi R."/>
            <person name="Schlapbach R."/>
            <person name="Sreeman S.M."/>
            <person name="Shimizu K.K."/>
        </authorList>
    </citation>
    <scope>NUCLEOTIDE SEQUENCE</scope>
</reference>
<dbReference type="PANTHER" id="PTHR32141">
    <property type="match status" value="1"/>
</dbReference>
<evidence type="ECO:0000256" key="1">
    <source>
        <dbReference type="SAM" id="MobiDB-lite"/>
    </source>
</evidence>
<dbReference type="PROSITE" id="PS50181">
    <property type="entry name" value="FBOX"/>
    <property type="match status" value="1"/>
</dbReference>
<dbReference type="Gene3D" id="3.80.10.10">
    <property type="entry name" value="Ribonuclease Inhibitor"/>
    <property type="match status" value="1"/>
</dbReference>
<feature type="region of interest" description="Disordered" evidence="1">
    <location>
        <begin position="305"/>
        <end position="377"/>
    </location>
</feature>
<accession>A0AAV5F1T5</accession>
<dbReference type="InterPro" id="IPR001810">
    <property type="entry name" value="F-box_dom"/>
</dbReference>
<protein>
    <recommendedName>
        <fullName evidence="2">F-box domain-containing protein</fullName>
    </recommendedName>
</protein>
<dbReference type="InterPro" id="IPR032675">
    <property type="entry name" value="LRR_dom_sf"/>
</dbReference>
<dbReference type="SUPFAM" id="SSF52058">
    <property type="entry name" value="L domain-like"/>
    <property type="match status" value="1"/>
</dbReference>
<dbReference type="PANTHER" id="PTHR32141:SF181">
    <property type="entry name" value="F-BOX DOMAIN-CONTAINING PROTEIN"/>
    <property type="match status" value="1"/>
</dbReference>
<feature type="compositionally biased region" description="Basic residues" evidence="1">
    <location>
        <begin position="334"/>
        <end position="353"/>
    </location>
</feature>
<dbReference type="InterPro" id="IPR036047">
    <property type="entry name" value="F-box-like_dom_sf"/>
</dbReference>
<name>A0AAV5F1T5_ELECO</name>
<dbReference type="InterPro" id="IPR055302">
    <property type="entry name" value="F-box_dom-containing"/>
</dbReference>
<dbReference type="SUPFAM" id="SSF81383">
    <property type="entry name" value="F-box domain"/>
    <property type="match status" value="1"/>
</dbReference>
<gene>
    <name evidence="3" type="primary">gb17003</name>
    <name evidence="3" type="ORF">PR202_gb17003</name>
</gene>
<dbReference type="Pfam" id="PF24758">
    <property type="entry name" value="LRR_At5g56370"/>
    <property type="match status" value="2"/>
</dbReference>
<dbReference type="Pfam" id="PF00646">
    <property type="entry name" value="F-box"/>
    <property type="match status" value="1"/>
</dbReference>
<evidence type="ECO:0000313" key="3">
    <source>
        <dbReference type="EMBL" id="GJN28834.1"/>
    </source>
</evidence>
<dbReference type="InterPro" id="IPR055411">
    <property type="entry name" value="LRR_FXL15/At3g58940/PEG3-like"/>
</dbReference>
<feature type="domain" description="F-box" evidence="2">
    <location>
        <begin position="59"/>
        <end position="106"/>
    </location>
</feature>
<feature type="compositionally biased region" description="Basic residues" evidence="1">
    <location>
        <begin position="312"/>
        <end position="322"/>
    </location>
</feature>
<evidence type="ECO:0000313" key="4">
    <source>
        <dbReference type="Proteomes" id="UP001054889"/>
    </source>
</evidence>
<dbReference type="Proteomes" id="UP001054889">
    <property type="component" value="Unassembled WGS sequence"/>
</dbReference>
<proteinExistence type="predicted"/>
<dbReference type="AlphaFoldDB" id="A0AAV5F1T5"/>
<evidence type="ECO:0000259" key="2">
    <source>
        <dbReference type="PROSITE" id="PS50181"/>
    </source>
</evidence>
<keyword evidence="4" id="KW-1185">Reference proteome</keyword>
<reference evidence="3" key="1">
    <citation type="journal article" date="2018" name="DNA Res.">
        <title>Multiple hybrid de novo genome assembly of finger millet, an orphan allotetraploid crop.</title>
        <authorList>
            <person name="Hatakeyama M."/>
            <person name="Aluri S."/>
            <person name="Balachadran M.T."/>
            <person name="Sivarajan S.R."/>
            <person name="Patrignani A."/>
            <person name="Gruter S."/>
            <person name="Poveda L."/>
            <person name="Shimizu-Inatsugi R."/>
            <person name="Baeten J."/>
            <person name="Francoijs K.J."/>
            <person name="Nataraja K.N."/>
            <person name="Reddy Y.A.N."/>
            <person name="Phadnis S."/>
            <person name="Ravikumar R.L."/>
            <person name="Schlapbach R."/>
            <person name="Sreeman S.M."/>
            <person name="Shimizu K.K."/>
        </authorList>
    </citation>
    <scope>NUCLEOTIDE SEQUENCE</scope>
</reference>
<dbReference type="EMBL" id="BQKI01000081">
    <property type="protein sequence ID" value="GJN28834.1"/>
    <property type="molecule type" value="Genomic_DNA"/>
</dbReference>
<comment type="caution">
    <text evidence="3">The sequence shown here is derived from an EMBL/GenBank/DDBJ whole genome shotgun (WGS) entry which is preliminary data.</text>
</comment>